<evidence type="ECO:0000256" key="3">
    <source>
        <dbReference type="ARBA" id="ARBA00022448"/>
    </source>
</evidence>
<feature type="transmembrane region" description="Helical" evidence="8">
    <location>
        <begin position="110"/>
        <end position="132"/>
    </location>
</feature>
<keyword evidence="5 8" id="KW-0812">Transmembrane</keyword>
<dbReference type="EMBL" id="AP027732">
    <property type="protein sequence ID" value="BDZ48470.1"/>
    <property type="molecule type" value="Genomic_DNA"/>
</dbReference>
<dbReference type="CDD" id="cd06261">
    <property type="entry name" value="TM_PBP2"/>
    <property type="match status" value="1"/>
</dbReference>
<evidence type="ECO:0000313" key="10">
    <source>
        <dbReference type="EMBL" id="BDZ48470.1"/>
    </source>
</evidence>
<name>A0ABM8GJB3_9MICO</name>
<keyword evidence="4" id="KW-1003">Cell membrane</keyword>
<proteinExistence type="inferred from homology"/>
<dbReference type="SUPFAM" id="SSF161098">
    <property type="entry name" value="MetI-like"/>
    <property type="match status" value="1"/>
</dbReference>
<organism evidence="10 11">
    <name type="scientific">Frondihabitans sucicola</name>
    <dbReference type="NCBI Taxonomy" id="1268041"/>
    <lineage>
        <taxon>Bacteria</taxon>
        <taxon>Bacillati</taxon>
        <taxon>Actinomycetota</taxon>
        <taxon>Actinomycetes</taxon>
        <taxon>Micrococcales</taxon>
        <taxon>Microbacteriaceae</taxon>
        <taxon>Frondihabitans</taxon>
    </lineage>
</organism>
<keyword evidence="11" id="KW-1185">Reference proteome</keyword>
<dbReference type="Gene3D" id="1.10.3720.10">
    <property type="entry name" value="MetI-like"/>
    <property type="match status" value="1"/>
</dbReference>
<keyword evidence="7 8" id="KW-0472">Membrane</keyword>
<evidence type="ECO:0000313" key="11">
    <source>
        <dbReference type="Proteomes" id="UP001321486"/>
    </source>
</evidence>
<evidence type="ECO:0000256" key="1">
    <source>
        <dbReference type="ARBA" id="ARBA00004651"/>
    </source>
</evidence>
<keyword evidence="6 8" id="KW-1133">Transmembrane helix</keyword>
<dbReference type="InterPro" id="IPR035906">
    <property type="entry name" value="MetI-like_sf"/>
</dbReference>
<evidence type="ECO:0000256" key="7">
    <source>
        <dbReference type="ARBA" id="ARBA00023136"/>
    </source>
</evidence>
<dbReference type="RefSeq" id="WP_286345439.1">
    <property type="nucleotide sequence ID" value="NZ_AP027732.1"/>
</dbReference>
<dbReference type="Proteomes" id="UP001321486">
    <property type="component" value="Chromosome"/>
</dbReference>
<sequence length="200" mass="21981">MAYFLAFRVSPRWRNTLLFLVLLSFLVSFVIRIDMWAFILADQGPVLTFLREIHLASKGFHILGTPAAVIGGDAYNDLAFMVLPIYVALEKIDSRFLEAAGDLYSEPRSVFRRVVLPLSRSGVFAGVLLVFIDTVGDPVDASLLGGTNTYTIGQAIQDAYLTNQQYNVAAALSTVLMVVLGIILFVYARIAGTENVENLV</sequence>
<comment type="similarity">
    <text evidence="2">Belongs to the binding-protein-dependent transport system permease family. CysTW subfamily.</text>
</comment>
<feature type="transmembrane region" description="Helical" evidence="8">
    <location>
        <begin position="168"/>
        <end position="188"/>
    </location>
</feature>
<evidence type="ECO:0000256" key="8">
    <source>
        <dbReference type="RuleBase" id="RU363032"/>
    </source>
</evidence>
<reference evidence="11" key="1">
    <citation type="journal article" date="2019" name="Int. J. Syst. Evol. Microbiol.">
        <title>The Global Catalogue of Microorganisms (GCM) 10K type strain sequencing project: providing services to taxonomists for standard genome sequencing and annotation.</title>
        <authorList>
            <consortium name="The Broad Institute Genomics Platform"/>
            <consortium name="The Broad Institute Genome Sequencing Center for Infectious Disease"/>
            <person name="Wu L."/>
            <person name="Ma J."/>
        </authorList>
    </citation>
    <scope>NUCLEOTIDE SEQUENCE [LARGE SCALE GENOMIC DNA]</scope>
    <source>
        <strain evidence="11">NBRC 108728</strain>
    </source>
</reference>
<dbReference type="PANTHER" id="PTHR42929">
    <property type="entry name" value="INNER MEMBRANE ABC TRANSPORTER PERMEASE PROTEIN YDCU-RELATED-RELATED"/>
    <property type="match status" value="1"/>
</dbReference>
<dbReference type="InterPro" id="IPR000515">
    <property type="entry name" value="MetI-like"/>
</dbReference>
<keyword evidence="3 8" id="KW-0813">Transport</keyword>
<feature type="domain" description="ABC transmembrane type-1" evidence="9">
    <location>
        <begin position="1"/>
        <end position="187"/>
    </location>
</feature>
<accession>A0ABM8GJB3</accession>
<evidence type="ECO:0000256" key="5">
    <source>
        <dbReference type="ARBA" id="ARBA00022692"/>
    </source>
</evidence>
<feature type="transmembrane region" description="Helical" evidence="8">
    <location>
        <begin position="65"/>
        <end position="89"/>
    </location>
</feature>
<gene>
    <name evidence="10" type="ORF">GCM10025867_07110</name>
</gene>
<comment type="subcellular location">
    <subcellularLocation>
        <location evidence="1 8">Cell membrane</location>
        <topology evidence="1 8">Multi-pass membrane protein</topology>
    </subcellularLocation>
</comment>
<evidence type="ECO:0000256" key="4">
    <source>
        <dbReference type="ARBA" id="ARBA00022475"/>
    </source>
</evidence>
<dbReference type="PANTHER" id="PTHR42929:SF1">
    <property type="entry name" value="INNER MEMBRANE ABC TRANSPORTER PERMEASE PROTEIN YDCU-RELATED"/>
    <property type="match status" value="1"/>
</dbReference>
<evidence type="ECO:0000256" key="2">
    <source>
        <dbReference type="ARBA" id="ARBA00007069"/>
    </source>
</evidence>
<dbReference type="PROSITE" id="PS50928">
    <property type="entry name" value="ABC_TM1"/>
    <property type="match status" value="1"/>
</dbReference>
<dbReference type="Pfam" id="PF00528">
    <property type="entry name" value="BPD_transp_1"/>
    <property type="match status" value="1"/>
</dbReference>
<evidence type="ECO:0000256" key="6">
    <source>
        <dbReference type="ARBA" id="ARBA00022989"/>
    </source>
</evidence>
<protein>
    <recommendedName>
        <fullName evidence="9">ABC transmembrane type-1 domain-containing protein</fullName>
    </recommendedName>
</protein>
<evidence type="ECO:0000259" key="9">
    <source>
        <dbReference type="PROSITE" id="PS50928"/>
    </source>
</evidence>